<proteinExistence type="predicted"/>
<dbReference type="Pfam" id="PF05235">
    <property type="entry name" value="CHAD"/>
    <property type="match status" value="1"/>
</dbReference>
<dbReference type="AlphaFoldDB" id="B8HTB7"/>
<dbReference type="PANTHER" id="PTHR39339">
    <property type="entry name" value="SLR1444 PROTEIN"/>
    <property type="match status" value="1"/>
</dbReference>
<evidence type="ECO:0000259" key="1">
    <source>
        <dbReference type="PROSITE" id="PS51708"/>
    </source>
</evidence>
<dbReference type="EMBL" id="CP001344">
    <property type="protein sequence ID" value="ACL44343.1"/>
    <property type="molecule type" value="Genomic_DNA"/>
</dbReference>
<dbReference type="STRING" id="395961.Cyan7425_1978"/>
<dbReference type="Gene3D" id="1.40.20.10">
    <property type="entry name" value="CHAD domain"/>
    <property type="match status" value="1"/>
</dbReference>
<dbReference type="OrthoDB" id="9777271at2"/>
<organism evidence="2">
    <name type="scientific">Cyanothece sp. (strain PCC 7425 / ATCC 29141)</name>
    <dbReference type="NCBI Taxonomy" id="395961"/>
    <lineage>
        <taxon>Bacteria</taxon>
        <taxon>Bacillati</taxon>
        <taxon>Cyanobacteriota</taxon>
        <taxon>Cyanophyceae</taxon>
        <taxon>Gomontiellales</taxon>
        <taxon>Cyanothecaceae</taxon>
        <taxon>Cyanothece</taxon>
    </lineage>
</organism>
<accession>B8HTB7</accession>
<dbReference type="InterPro" id="IPR038186">
    <property type="entry name" value="CHAD_dom_sf"/>
</dbReference>
<dbReference type="PANTHER" id="PTHR39339:SF1">
    <property type="entry name" value="CHAD DOMAIN-CONTAINING PROTEIN"/>
    <property type="match status" value="1"/>
</dbReference>
<dbReference type="InterPro" id="IPR007899">
    <property type="entry name" value="CHAD_dom"/>
</dbReference>
<gene>
    <name evidence="2" type="ordered locus">Cyan7425_1978</name>
</gene>
<dbReference type="eggNOG" id="COG5607">
    <property type="taxonomic scope" value="Bacteria"/>
</dbReference>
<dbReference type="HOGENOM" id="CLU_073332_0_0_3"/>
<reference evidence="2" key="1">
    <citation type="submission" date="2009-01" db="EMBL/GenBank/DDBJ databases">
        <title>Complete sequence of chromosome Cyanothece sp. PCC 7425.</title>
        <authorList>
            <consortium name="US DOE Joint Genome Institute"/>
            <person name="Lucas S."/>
            <person name="Copeland A."/>
            <person name="Lapidus A."/>
            <person name="Glavina del Rio T."/>
            <person name="Dalin E."/>
            <person name="Tice H."/>
            <person name="Bruce D."/>
            <person name="Goodwin L."/>
            <person name="Pitluck S."/>
            <person name="Sims D."/>
            <person name="Meineke L."/>
            <person name="Brettin T."/>
            <person name="Detter J.C."/>
            <person name="Han C."/>
            <person name="Larimer F."/>
            <person name="Land M."/>
            <person name="Hauser L."/>
            <person name="Kyrpides N."/>
            <person name="Ovchinnikova G."/>
            <person name="Liberton M."/>
            <person name="Stoeckel J."/>
            <person name="Banerjee A."/>
            <person name="Singh A."/>
            <person name="Page L."/>
            <person name="Sato H."/>
            <person name="Zhao L."/>
            <person name="Sherman L."/>
            <person name="Pakrasi H."/>
            <person name="Richardson P."/>
        </authorList>
    </citation>
    <scope>NUCLEOTIDE SEQUENCE</scope>
    <source>
        <strain evidence="2">PCC 7425</strain>
    </source>
</reference>
<dbReference type="PROSITE" id="PS51708">
    <property type="entry name" value="CHAD"/>
    <property type="match status" value="1"/>
</dbReference>
<name>B8HTB7_CYAP4</name>
<sequence length="331" mass="38691">METLSHYAYCALDQHFHKVIKHETGVLKQQEPEAIHQMRVGLRRLRTALQVFEPALDLPKGTGIKQIRTIANSLGKVRDLDVLNETLTTAHSPHLPEIEQKRLDQLLKKLHQLRQQKFERVRRKLSSATYRRFKQGFQHWLAHPAYTDLAHWPIRAVVSDLLLPLISQLLIHPAWLVGVTWSSADEFDQEKFSQDCSGGGSNGLMEATCLCNHQEPLLPEELQRQGSVLHELRKQTKRVRYQMELFTDFFGEDYQQQVKEFATLQEVLGQLQDGVVLQHFLHRLGANLDRDLPSLGERLQSQQTLNWQKWQYFQERYLDNQFRHSLRQLLA</sequence>
<protein>
    <submittedName>
        <fullName evidence="2">CHAD domain containing protein</fullName>
    </submittedName>
</protein>
<dbReference type="KEGG" id="cyn:Cyan7425_1978"/>
<feature type="domain" description="CHAD" evidence="1">
    <location>
        <begin position="1"/>
        <end position="331"/>
    </location>
</feature>
<evidence type="ECO:0000313" key="2">
    <source>
        <dbReference type="EMBL" id="ACL44343.1"/>
    </source>
</evidence>
<dbReference type="SMART" id="SM00880">
    <property type="entry name" value="CHAD"/>
    <property type="match status" value="1"/>
</dbReference>